<evidence type="ECO:0000313" key="10">
    <source>
        <dbReference type="Proteomes" id="UP000241890"/>
    </source>
</evidence>
<feature type="binding site" evidence="7">
    <location>
        <position position="167"/>
    </location>
    <ligand>
        <name>Zn(2+)</name>
        <dbReference type="ChEBI" id="CHEBI:29105"/>
    </ligand>
</feature>
<comment type="cofactor">
    <cofactor evidence="7">
        <name>Zn(2+)</name>
        <dbReference type="ChEBI" id="CHEBI:29105"/>
    </cofactor>
    <text evidence="7">Binds 1 zinc ion per subunit.</text>
</comment>
<feature type="binding site" evidence="7">
    <location>
        <position position="111"/>
    </location>
    <ligand>
        <name>Zn(2+)</name>
        <dbReference type="ChEBI" id="CHEBI:29105"/>
    </ligand>
</feature>
<dbReference type="SMART" id="SM00947">
    <property type="entry name" value="Pro_CA"/>
    <property type="match status" value="1"/>
</dbReference>
<comment type="similarity">
    <text evidence="1 8">Belongs to the beta-class carbonic anhydrase family.</text>
</comment>
<dbReference type="CDD" id="cd00883">
    <property type="entry name" value="beta_CA_cladeA"/>
    <property type="match status" value="1"/>
</dbReference>
<dbReference type="InterPro" id="IPR036874">
    <property type="entry name" value="Carbonic_anhydrase_sf"/>
</dbReference>
<evidence type="ECO:0000256" key="4">
    <source>
        <dbReference type="ARBA" id="ARBA00022833"/>
    </source>
</evidence>
<keyword evidence="3 7" id="KW-0479">Metal-binding</keyword>
<evidence type="ECO:0000256" key="5">
    <source>
        <dbReference type="ARBA" id="ARBA00023239"/>
    </source>
</evidence>
<evidence type="ECO:0000256" key="6">
    <source>
        <dbReference type="ARBA" id="ARBA00048348"/>
    </source>
</evidence>
<evidence type="ECO:0000256" key="3">
    <source>
        <dbReference type="ARBA" id="ARBA00022723"/>
    </source>
</evidence>
<dbReference type="Pfam" id="PF00484">
    <property type="entry name" value="Pro_CA"/>
    <property type="match status" value="1"/>
</dbReference>
<protein>
    <recommendedName>
        <fullName evidence="2 8">Carbonic anhydrase</fullName>
        <ecNumber evidence="2 8">4.2.1.1</ecNumber>
    </recommendedName>
    <alternativeName>
        <fullName evidence="8">Carbonate dehydratase</fullName>
    </alternativeName>
</protein>
<dbReference type="AlphaFoldDB" id="A0A2R5G875"/>
<evidence type="ECO:0000256" key="2">
    <source>
        <dbReference type="ARBA" id="ARBA00012925"/>
    </source>
</evidence>
<keyword evidence="5 8" id="KW-0456">Lyase</keyword>
<sequence length="321" mass="36769">MLRRASSTLLATQQPLRATGLRAIHASPTVAKCNGHHDEPNSILAEKIDEYISKEDENMMNEYPELMGSHPELADVLAANKAWVDRMNKEDPEFFKRVGGKQKPRYLYIGCSDARVDPSRLMGLDYGKLFVHRNVGNQVSSSDLNVLTVVDFAVNHLHVPHIVVCGHYDCGAVRGSIARPEDGGLGLVENWLRSIRDVARLHREELQEIDDGEARQRRLVELNVVEQCLNLYKLGPVQRRRVKTYTENHFSFALPRIHGLVFDPANGILKKLPLDFKKEVEIYRELYDLYRLPDWITRRESYKEATIPEQAGFWDGKKRDV</sequence>
<dbReference type="Gene3D" id="3.40.1050.10">
    <property type="entry name" value="Carbonic anhydrase"/>
    <property type="match status" value="1"/>
</dbReference>
<dbReference type="GO" id="GO:0008270">
    <property type="term" value="F:zinc ion binding"/>
    <property type="evidence" value="ECO:0007669"/>
    <property type="project" value="UniProtKB-UniRule"/>
</dbReference>
<dbReference type="PANTHER" id="PTHR11002:SF76">
    <property type="entry name" value="CARBONIC ANHYDRASE"/>
    <property type="match status" value="1"/>
</dbReference>
<comment type="function">
    <text evidence="8">Reversible hydration of carbon dioxide.</text>
</comment>
<evidence type="ECO:0000256" key="8">
    <source>
        <dbReference type="RuleBase" id="RU003956"/>
    </source>
</evidence>
<organism evidence="9 10">
    <name type="scientific">Hondaea fermentalgiana</name>
    <dbReference type="NCBI Taxonomy" id="2315210"/>
    <lineage>
        <taxon>Eukaryota</taxon>
        <taxon>Sar</taxon>
        <taxon>Stramenopiles</taxon>
        <taxon>Bigyra</taxon>
        <taxon>Labyrinthulomycetes</taxon>
        <taxon>Thraustochytrida</taxon>
        <taxon>Thraustochytriidae</taxon>
        <taxon>Hondaea</taxon>
    </lineage>
</organism>
<proteinExistence type="inferred from homology"/>
<evidence type="ECO:0000313" key="9">
    <source>
        <dbReference type="EMBL" id="GBG25988.1"/>
    </source>
</evidence>
<feature type="binding site" evidence="7">
    <location>
        <position position="113"/>
    </location>
    <ligand>
        <name>Zn(2+)</name>
        <dbReference type="ChEBI" id="CHEBI:29105"/>
    </ligand>
</feature>
<keyword evidence="4 7" id="KW-0862">Zinc</keyword>
<dbReference type="Proteomes" id="UP000241890">
    <property type="component" value="Unassembled WGS sequence"/>
</dbReference>
<evidence type="ECO:0000256" key="7">
    <source>
        <dbReference type="PIRSR" id="PIRSR601765-1"/>
    </source>
</evidence>
<dbReference type="InterPro" id="IPR001765">
    <property type="entry name" value="Carbonic_anhydrase"/>
</dbReference>
<name>A0A2R5G875_9STRA</name>
<dbReference type="InParanoid" id="A0A2R5G875"/>
<comment type="caution">
    <text evidence="9">The sequence shown here is derived from an EMBL/GenBank/DDBJ whole genome shotgun (WGS) entry which is preliminary data.</text>
</comment>
<dbReference type="EC" id="4.2.1.1" evidence="2 8"/>
<evidence type="ECO:0000256" key="1">
    <source>
        <dbReference type="ARBA" id="ARBA00006217"/>
    </source>
</evidence>
<dbReference type="OrthoDB" id="10248475at2759"/>
<accession>A0A2R5G875</accession>
<comment type="catalytic activity">
    <reaction evidence="6 8">
        <text>hydrogencarbonate + H(+) = CO2 + H2O</text>
        <dbReference type="Rhea" id="RHEA:10748"/>
        <dbReference type="ChEBI" id="CHEBI:15377"/>
        <dbReference type="ChEBI" id="CHEBI:15378"/>
        <dbReference type="ChEBI" id="CHEBI:16526"/>
        <dbReference type="ChEBI" id="CHEBI:17544"/>
        <dbReference type="EC" id="4.2.1.1"/>
    </reaction>
</comment>
<feature type="binding site" evidence="7">
    <location>
        <position position="170"/>
    </location>
    <ligand>
        <name>Zn(2+)</name>
        <dbReference type="ChEBI" id="CHEBI:29105"/>
    </ligand>
</feature>
<gene>
    <name evidence="9" type="ORF">FCC1311_022082</name>
</gene>
<keyword evidence="10" id="KW-1185">Reference proteome</keyword>
<dbReference type="PANTHER" id="PTHR11002">
    <property type="entry name" value="CARBONIC ANHYDRASE"/>
    <property type="match status" value="1"/>
</dbReference>
<dbReference type="GO" id="GO:0004089">
    <property type="term" value="F:carbonate dehydratase activity"/>
    <property type="evidence" value="ECO:0007669"/>
    <property type="project" value="UniProtKB-UniRule"/>
</dbReference>
<dbReference type="EMBL" id="BEYU01000017">
    <property type="protein sequence ID" value="GBG25988.1"/>
    <property type="molecule type" value="Genomic_DNA"/>
</dbReference>
<reference evidence="9 10" key="1">
    <citation type="submission" date="2017-12" db="EMBL/GenBank/DDBJ databases">
        <title>Sequencing, de novo assembly and annotation of complete genome of a new Thraustochytrid species, strain FCC1311.</title>
        <authorList>
            <person name="Sedici K."/>
            <person name="Godart F."/>
            <person name="Aiese Cigliano R."/>
            <person name="Sanseverino W."/>
            <person name="Barakat M."/>
            <person name="Ortet P."/>
            <person name="Marechal E."/>
            <person name="Cagnac O."/>
            <person name="Amato A."/>
        </authorList>
    </citation>
    <scope>NUCLEOTIDE SEQUENCE [LARGE SCALE GENOMIC DNA]</scope>
</reference>
<dbReference type="SUPFAM" id="SSF53056">
    <property type="entry name" value="beta-carbonic anhydrase, cab"/>
    <property type="match status" value="1"/>
</dbReference>